<dbReference type="Proteomes" id="UP000610960">
    <property type="component" value="Unassembled WGS sequence"/>
</dbReference>
<gene>
    <name evidence="3" type="ORF">GCM10007981_05780</name>
</gene>
<reference evidence="3" key="2">
    <citation type="submission" date="2020-09" db="EMBL/GenBank/DDBJ databases">
        <authorList>
            <person name="Sun Q."/>
            <person name="Ohkuma M."/>
        </authorList>
    </citation>
    <scope>NUCLEOTIDE SEQUENCE</scope>
    <source>
        <strain evidence="3">JCM 10088</strain>
    </source>
</reference>
<protein>
    <recommendedName>
        <fullName evidence="2">Zinc-ribbon domain-containing protein</fullName>
    </recommendedName>
</protein>
<dbReference type="InterPro" id="IPR009198">
    <property type="entry name" value="UCP014484_TM"/>
</dbReference>
<organism evidence="3 4">
    <name type="scientific">Thermocladium modestius</name>
    <dbReference type="NCBI Taxonomy" id="62609"/>
    <lineage>
        <taxon>Archaea</taxon>
        <taxon>Thermoproteota</taxon>
        <taxon>Thermoprotei</taxon>
        <taxon>Thermoproteales</taxon>
        <taxon>Thermoproteaceae</taxon>
        <taxon>Thermocladium</taxon>
    </lineage>
</organism>
<evidence type="ECO:0000259" key="2">
    <source>
        <dbReference type="Pfam" id="PF13240"/>
    </source>
</evidence>
<reference evidence="3" key="1">
    <citation type="journal article" date="2014" name="Int. J. Syst. Evol. Microbiol.">
        <title>Complete genome sequence of Corynebacterium casei LMG S-19264T (=DSM 44701T), isolated from a smear-ripened cheese.</title>
        <authorList>
            <consortium name="US DOE Joint Genome Institute (JGI-PGF)"/>
            <person name="Walter F."/>
            <person name="Albersmeier A."/>
            <person name="Kalinowski J."/>
            <person name="Ruckert C."/>
        </authorList>
    </citation>
    <scope>NUCLEOTIDE SEQUENCE</scope>
    <source>
        <strain evidence="3">JCM 10088</strain>
    </source>
</reference>
<proteinExistence type="predicted"/>
<feature type="transmembrane region" description="Helical" evidence="1">
    <location>
        <begin position="154"/>
        <end position="175"/>
    </location>
</feature>
<dbReference type="Pfam" id="PF13240">
    <property type="entry name" value="Zn_Ribbon_1"/>
    <property type="match status" value="1"/>
</dbReference>
<keyword evidence="1" id="KW-1133">Transmembrane helix</keyword>
<evidence type="ECO:0000256" key="1">
    <source>
        <dbReference type="SAM" id="Phobius"/>
    </source>
</evidence>
<dbReference type="OrthoDB" id="11143at2157"/>
<name>A0A830GUP1_9CREN</name>
<keyword evidence="4" id="KW-1185">Reference proteome</keyword>
<evidence type="ECO:0000313" key="4">
    <source>
        <dbReference type="Proteomes" id="UP000610960"/>
    </source>
</evidence>
<feature type="transmembrane region" description="Helical" evidence="1">
    <location>
        <begin position="39"/>
        <end position="58"/>
    </location>
</feature>
<dbReference type="AlphaFoldDB" id="A0A830GUP1"/>
<sequence length="347" mass="39802">MSMAMQSGPVKYLFWVAAPIAFAAAAAWGEVAHNSWLSIGVFVGYLVIVFGAMIAMSYRTYRSNAAEIEKYKKQSALGKLDPDEIRKAMERDSELQKEYSQMSKGMFKNMFILLALLLVIIFIYPTLLSTVVNKFISAIITDYAAGLATFYRSFLSYFFGYLVLFGVWFLVFYVLSRALKLPFAGQSANPMGNLPMIPSKGVIFYRDAFILDGSYIMRTPMAVKKVLINERRRFVEIELEQGPKDKKRNPMTMPYQRIRLYTKSPRELWNKVLSKYFQQASVETIERPQEAVVEEQARDGAELQDKSQGKNGENRYVCPYCGSPIMEGWEYCPKCGRKIPWDKLRED</sequence>
<comment type="caution">
    <text evidence="3">The sequence shown here is derived from an EMBL/GenBank/DDBJ whole genome shotgun (WGS) entry which is preliminary data.</text>
</comment>
<evidence type="ECO:0000313" key="3">
    <source>
        <dbReference type="EMBL" id="GGP19963.1"/>
    </source>
</evidence>
<dbReference type="Pfam" id="PF09973">
    <property type="entry name" value="DUF2208"/>
    <property type="match status" value="1"/>
</dbReference>
<accession>A0A830GUP1</accession>
<dbReference type="InterPro" id="IPR026870">
    <property type="entry name" value="Zinc_ribbon_dom"/>
</dbReference>
<dbReference type="RefSeq" id="WP_188595927.1">
    <property type="nucleotide sequence ID" value="NZ_BMNL01000001.1"/>
</dbReference>
<feature type="domain" description="Zinc-ribbon" evidence="2">
    <location>
        <begin position="318"/>
        <end position="338"/>
    </location>
</feature>
<keyword evidence="1" id="KW-0812">Transmembrane</keyword>
<feature type="transmembrane region" description="Helical" evidence="1">
    <location>
        <begin position="110"/>
        <end position="127"/>
    </location>
</feature>
<dbReference type="EMBL" id="BMNL01000001">
    <property type="protein sequence ID" value="GGP19963.1"/>
    <property type="molecule type" value="Genomic_DNA"/>
</dbReference>
<keyword evidence="1" id="KW-0472">Membrane</keyword>